<reference evidence="1" key="1">
    <citation type="journal article" date="2022" name="Front. Genet.">
        <title>Chromosome-Scale Assembly of the Dendrobium nobile Genome Provides Insights Into the Molecular Mechanism of the Biosynthesis of the Medicinal Active Ingredient of Dendrobium.</title>
        <authorList>
            <person name="Xu Q."/>
            <person name="Niu S.-C."/>
            <person name="Li K.-L."/>
            <person name="Zheng P.-J."/>
            <person name="Zhang X.-J."/>
            <person name="Jia Y."/>
            <person name="Liu Y."/>
            <person name="Niu Y.-X."/>
            <person name="Yu L.-H."/>
            <person name="Chen D.-F."/>
            <person name="Zhang G.-Q."/>
        </authorList>
    </citation>
    <scope>NUCLEOTIDE SEQUENCE</scope>
    <source>
        <tissue evidence="1">Leaf</tissue>
    </source>
</reference>
<organism evidence="1 2">
    <name type="scientific">Dendrobium nobile</name>
    <name type="common">Orchid</name>
    <dbReference type="NCBI Taxonomy" id="94219"/>
    <lineage>
        <taxon>Eukaryota</taxon>
        <taxon>Viridiplantae</taxon>
        <taxon>Streptophyta</taxon>
        <taxon>Embryophyta</taxon>
        <taxon>Tracheophyta</taxon>
        <taxon>Spermatophyta</taxon>
        <taxon>Magnoliopsida</taxon>
        <taxon>Liliopsida</taxon>
        <taxon>Asparagales</taxon>
        <taxon>Orchidaceae</taxon>
        <taxon>Epidendroideae</taxon>
        <taxon>Malaxideae</taxon>
        <taxon>Dendrobiinae</taxon>
        <taxon>Dendrobium</taxon>
    </lineage>
</organism>
<dbReference type="AlphaFoldDB" id="A0A8T3C985"/>
<evidence type="ECO:0000313" key="2">
    <source>
        <dbReference type="Proteomes" id="UP000829196"/>
    </source>
</evidence>
<sequence length="86" mass="9707">MNVEVSCMCALNHNSSALEPITTEHCTSDVCGNVSKENYVTLGAVGAEFRPQSTKQNSPKSRVFYNRNPGYFGWRKHSYMLLDKFL</sequence>
<proteinExistence type="predicted"/>
<evidence type="ECO:0000313" key="1">
    <source>
        <dbReference type="EMBL" id="KAI0529254.1"/>
    </source>
</evidence>
<comment type="caution">
    <text evidence="1">The sequence shown here is derived from an EMBL/GenBank/DDBJ whole genome shotgun (WGS) entry which is preliminary data.</text>
</comment>
<name>A0A8T3C985_DENNO</name>
<keyword evidence="2" id="KW-1185">Reference proteome</keyword>
<gene>
    <name evidence="1" type="ORF">KFK09_001801</name>
</gene>
<protein>
    <submittedName>
        <fullName evidence="1">Uncharacterized protein</fullName>
    </submittedName>
</protein>
<dbReference type="EMBL" id="JAGYWB010000002">
    <property type="protein sequence ID" value="KAI0529254.1"/>
    <property type="molecule type" value="Genomic_DNA"/>
</dbReference>
<dbReference type="Proteomes" id="UP000829196">
    <property type="component" value="Unassembled WGS sequence"/>
</dbReference>
<accession>A0A8T3C985</accession>